<evidence type="ECO:0000256" key="1">
    <source>
        <dbReference type="SAM" id="MobiDB-lite"/>
    </source>
</evidence>
<sequence length="86" mass="9592">LTTHRTKRGSLTPSGLPVVSRERTGREKEKEQRIYKSNGIRMADTLTAFDTKKYNPSGLTPPGGPQPKGARRTKGKRDKESSWPLV</sequence>
<feature type="region of interest" description="Disordered" evidence="1">
    <location>
        <begin position="1"/>
        <end position="33"/>
    </location>
</feature>
<feature type="region of interest" description="Disordered" evidence="1">
    <location>
        <begin position="49"/>
        <end position="86"/>
    </location>
</feature>
<feature type="non-terminal residue" evidence="2">
    <location>
        <position position="1"/>
    </location>
</feature>
<evidence type="ECO:0000313" key="2">
    <source>
        <dbReference type="EMBL" id="EEF27212.1"/>
    </source>
</evidence>
<reference evidence="3" key="1">
    <citation type="journal article" date="2010" name="Nat. Biotechnol.">
        <title>Draft genome sequence of the oilseed species Ricinus communis.</title>
        <authorList>
            <person name="Chan A.P."/>
            <person name="Crabtree J."/>
            <person name="Zhao Q."/>
            <person name="Lorenzi H."/>
            <person name="Orvis J."/>
            <person name="Puiu D."/>
            <person name="Melake-Berhan A."/>
            <person name="Jones K.M."/>
            <person name="Redman J."/>
            <person name="Chen G."/>
            <person name="Cahoon E.B."/>
            <person name="Gedil M."/>
            <person name="Stanke M."/>
            <person name="Haas B.J."/>
            <person name="Wortman J.R."/>
            <person name="Fraser-Liggett C.M."/>
            <person name="Ravel J."/>
            <person name="Rabinowicz P.D."/>
        </authorList>
    </citation>
    <scope>NUCLEOTIDE SEQUENCE [LARGE SCALE GENOMIC DNA]</scope>
    <source>
        <strain evidence="3">cv. Hale</strain>
    </source>
</reference>
<feature type="compositionally biased region" description="Basic and acidic residues" evidence="1">
    <location>
        <begin position="20"/>
        <end position="33"/>
    </location>
</feature>
<dbReference type="Proteomes" id="UP000008311">
    <property type="component" value="Unassembled WGS sequence"/>
</dbReference>
<feature type="compositionally biased region" description="Basic and acidic residues" evidence="1">
    <location>
        <begin position="77"/>
        <end position="86"/>
    </location>
</feature>
<dbReference type="InParanoid" id="B9TAA3"/>
<accession>B9TAA3</accession>
<dbReference type="EMBL" id="EQ975662">
    <property type="protein sequence ID" value="EEF27212.1"/>
    <property type="molecule type" value="Genomic_DNA"/>
</dbReference>
<dbReference type="AlphaFoldDB" id="B9TAA3"/>
<name>B9TAA3_RICCO</name>
<evidence type="ECO:0000313" key="3">
    <source>
        <dbReference type="Proteomes" id="UP000008311"/>
    </source>
</evidence>
<protein>
    <submittedName>
        <fullName evidence="2">Uncharacterized protein</fullName>
    </submittedName>
</protein>
<gene>
    <name evidence="2" type="ORF">RCOM_1994540</name>
</gene>
<proteinExistence type="predicted"/>
<organism evidence="2 3">
    <name type="scientific">Ricinus communis</name>
    <name type="common">Castor bean</name>
    <dbReference type="NCBI Taxonomy" id="3988"/>
    <lineage>
        <taxon>Eukaryota</taxon>
        <taxon>Viridiplantae</taxon>
        <taxon>Streptophyta</taxon>
        <taxon>Embryophyta</taxon>
        <taxon>Tracheophyta</taxon>
        <taxon>Spermatophyta</taxon>
        <taxon>Magnoliopsida</taxon>
        <taxon>eudicotyledons</taxon>
        <taxon>Gunneridae</taxon>
        <taxon>Pentapetalae</taxon>
        <taxon>rosids</taxon>
        <taxon>fabids</taxon>
        <taxon>Malpighiales</taxon>
        <taxon>Euphorbiaceae</taxon>
        <taxon>Acalyphoideae</taxon>
        <taxon>Acalypheae</taxon>
        <taxon>Ricinus</taxon>
    </lineage>
</organism>
<keyword evidence="3" id="KW-1185">Reference proteome</keyword>